<keyword evidence="6" id="KW-1185">Reference proteome</keyword>
<dbReference type="SUPFAM" id="SSF53187">
    <property type="entry name" value="Zn-dependent exopeptidases"/>
    <property type="match status" value="1"/>
</dbReference>
<reference evidence="5 6" key="1">
    <citation type="submission" date="2013-11" db="EMBL/GenBank/DDBJ databases">
        <title>Draft genome of the bovine lungworm Dictyocaulus viviparus.</title>
        <authorList>
            <person name="Mitreva M."/>
        </authorList>
    </citation>
    <scope>NUCLEOTIDE SEQUENCE [LARGE SCALE GENOMIC DNA]</scope>
    <source>
        <strain evidence="5 6">HannoverDv2000</strain>
    </source>
</reference>
<dbReference type="Gene3D" id="1.20.930.40">
    <property type="entry name" value="Transferrin receptor-like, dimerisation domain"/>
    <property type="match status" value="1"/>
</dbReference>
<feature type="transmembrane region" description="Helical" evidence="2">
    <location>
        <begin position="52"/>
        <end position="79"/>
    </location>
</feature>
<dbReference type="InterPro" id="IPR039373">
    <property type="entry name" value="Peptidase_M28B"/>
</dbReference>
<evidence type="ECO:0000256" key="2">
    <source>
        <dbReference type="SAM" id="Phobius"/>
    </source>
</evidence>
<dbReference type="SUPFAM" id="SSF52025">
    <property type="entry name" value="PA domain"/>
    <property type="match status" value="1"/>
</dbReference>
<proteinExistence type="inferred from homology"/>
<keyword evidence="2" id="KW-0472">Membrane</keyword>
<dbReference type="OrthoDB" id="5841748at2759"/>
<dbReference type="PANTHER" id="PTHR10404">
    <property type="entry name" value="N-ACETYLATED-ALPHA-LINKED ACIDIC DIPEPTIDASE"/>
    <property type="match status" value="1"/>
</dbReference>
<feature type="domain" description="Peptidase M28" evidence="4">
    <location>
        <begin position="403"/>
        <end position="624"/>
    </location>
</feature>
<dbReference type="GO" id="GO:0004180">
    <property type="term" value="F:carboxypeptidase activity"/>
    <property type="evidence" value="ECO:0007669"/>
    <property type="project" value="TreeGrafter"/>
</dbReference>
<dbReference type="InterPro" id="IPR036757">
    <property type="entry name" value="TFR-like_dimer_dom_sf"/>
</dbReference>
<keyword evidence="2" id="KW-0812">Transmembrane</keyword>
<evidence type="ECO:0000256" key="1">
    <source>
        <dbReference type="ARBA" id="ARBA00005634"/>
    </source>
</evidence>
<accession>A0A0D8XA59</accession>
<dbReference type="Proteomes" id="UP000053766">
    <property type="component" value="Unassembled WGS sequence"/>
</dbReference>
<name>A0A0D8XA59_DICVI</name>
<dbReference type="Pfam" id="PF04389">
    <property type="entry name" value="Peptidase_M28"/>
    <property type="match status" value="1"/>
</dbReference>
<dbReference type="AlphaFoldDB" id="A0A0D8XA59"/>
<dbReference type="SUPFAM" id="SSF47672">
    <property type="entry name" value="Transferrin receptor-like dimerisation domain"/>
    <property type="match status" value="1"/>
</dbReference>
<reference evidence="6" key="2">
    <citation type="journal article" date="2016" name="Sci. Rep.">
        <title>Dictyocaulus viviparus genome, variome and transcriptome elucidate lungworm biology and support future intervention.</title>
        <authorList>
            <person name="McNulty S.N."/>
            <person name="Strube C."/>
            <person name="Rosa B.A."/>
            <person name="Martin J.C."/>
            <person name="Tyagi R."/>
            <person name="Choi Y.J."/>
            <person name="Wang Q."/>
            <person name="Hallsworth Pepin K."/>
            <person name="Zhang X."/>
            <person name="Ozersky P."/>
            <person name="Wilson R.K."/>
            <person name="Sternberg P.W."/>
            <person name="Gasser R.B."/>
            <person name="Mitreva M."/>
        </authorList>
    </citation>
    <scope>NUCLEOTIDE SEQUENCE [LARGE SCALE GENOMIC DNA]</scope>
    <source>
        <strain evidence="6">HannoverDv2000</strain>
    </source>
</reference>
<evidence type="ECO:0000259" key="3">
    <source>
        <dbReference type="Pfam" id="PF02225"/>
    </source>
</evidence>
<dbReference type="InterPro" id="IPR046450">
    <property type="entry name" value="PA_dom_sf"/>
</dbReference>
<evidence type="ECO:0000259" key="4">
    <source>
        <dbReference type="Pfam" id="PF04389"/>
    </source>
</evidence>
<sequence length="834" mass="93909">MPSTSSHHSNDDFFVTEQLLSNYSPLNFQDSFRISHRSIIKSTKAYSNRRRLFPVALIGTLLGAFAIVGALIIIAGLVIKQKSCELPQKSAFILLREDQNELDRISKELASRFDPVRLKENVRWMAETSHIAGTIENSILIRRLADEYIKLGFKVNTYNYNVLLNYPDFDNANTVMVKEDDSSWKRLSRGRGQPKGPQQAVNEQMDGQSEVWWNAYSANGSVEGRIVYCNFGTSLDFQVLQEKGVTVNGSIVLMRYGIIVRSEKVAEAEKRGAIGVILFSDPAHHISVNNNMSFLNSTSLPGTAAQRGTVGRVPGDPLTPFLPSLPYVTRTETIESLRQKKLLPSIPVTPIGYIDAQRIMDHMDGPLVTRVDWIGGLTSYRLSSTREFQLSVRSRFVKKTITNIVATLNGIEEPDRWIMLGNHVDAWGKGAIDPISGTAVQLEVANVVSKVNIFTIHNFFVNFTSSQNKRQVFGSSPPRRSVVFCHWDAEEFGLIGSSEWIEQRLAIIQRRAVAYINVDHIAGGKSLDIKAVPLLYQTIWEALKRLPYSNALTTNSILDIWKNSHRDGLTANDHKTFDIGLPGGGSDYQRFITFAGIPVADLKMEQAPGQSYALYHTMYETPWTVENLIDPHFSAFTSIGRLWIEIVHRLASSLVIPFGVLDYAQSLTSLFQKAELSISRMNLTKAVSWLPHKLNSLKVSLERLQKTSPETTNRSSDAFNSLTNNYFIISKTSECTKIIANGQRDVSVQRLESINMRLQYVERSFLDMTDVHNPYHRHLVFSPSMSFPRFTSFSSILDPAMNYQRTNDEKYLLSLDMAITKVQYAVESAIDTLH</sequence>
<dbReference type="Pfam" id="PF02225">
    <property type="entry name" value="PA"/>
    <property type="match status" value="1"/>
</dbReference>
<dbReference type="InterPro" id="IPR007484">
    <property type="entry name" value="Peptidase_M28"/>
</dbReference>
<dbReference type="InterPro" id="IPR003137">
    <property type="entry name" value="PA_domain"/>
</dbReference>
<keyword evidence="2" id="KW-1133">Transmembrane helix</keyword>
<comment type="similarity">
    <text evidence="1">Belongs to the peptidase M28 family. M28B subfamily.</text>
</comment>
<evidence type="ECO:0000313" key="5">
    <source>
        <dbReference type="EMBL" id="KJH41453.1"/>
    </source>
</evidence>
<dbReference type="FunFam" id="3.40.630.10:FF:000101">
    <property type="entry name" value="N-acetylated alpha-linked acidic dipeptidase like 1"/>
    <property type="match status" value="1"/>
</dbReference>
<feature type="domain" description="PA" evidence="3">
    <location>
        <begin position="223"/>
        <end position="307"/>
    </location>
</feature>
<protein>
    <submittedName>
        <fullName evidence="5">PA domain protein</fullName>
    </submittedName>
</protein>
<dbReference type="STRING" id="29172.A0A0D8XA59"/>
<dbReference type="EMBL" id="KN716822">
    <property type="protein sequence ID" value="KJH41453.1"/>
    <property type="molecule type" value="Genomic_DNA"/>
</dbReference>
<dbReference type="PANTHER" id="PTHR10404:SF46">
    <property type="entry name" value="VACUOLAR PROTEIN SORTING-ASSOCIATED PROTEIN 70"/>
    <property type="match status" value="1"/>
</dbReference>
<gene>
    <name evidence="5" type="ORF">DICVIV_12575</name>
</gene>
<dbReference type="Gene3D" id="3.40.630.10">
    <property type="entry name" value="Zn peptidases"/>
    <property type="match status" value="1"/>
</dbReference>
<dbReference type="Gene3D" id="3.50.30.30">
    <property type="match status" value="1"/>
</dbReference>
<organism evidence="5 6">
    <name type="scientific">Dictyocaulus viviparus</name>
    <name type="common">Bovine lungworm</name>
    <dbReference type="NCBI Taxonomy" id="29172"/>
    <lineage>
        <taxon>Eukaryota</taxon>
        <taxon>Metazoa</taxon>
        <taxon>Ecdysozoa</taxon>
        <taxon>Nematoda</taxon>
        <taxon>Chromadorea</taxon>
        <taxon>Rhabditida</taxon>
        <taxon>Rhabditina</taxon>
        <taxon>Rhabditomorpha</taxon>
        <taxon>Strongyloidea</taxon>
        <taxon>Metastrongylidae</taxon>
        <taxon>Dictyocaulus</taxon>
    </lineage>
</organism>
<evidence type="ECO:0000313" key="6">
    <source>
        <dbReference type="Proteomes" id="UP000053766"/>
    </source>
</evidence>